<sequence>MKRFAIAAGTAVLGLAALTACGGGNGGYGSKPAPAQSSTSQTAGGQAAGAKLATADVANLGKVVVDGNGRTLYVFGKDSTSPPKSNCDGACAAMWPPATAGASTPKLDGVDASLVGTVTRTDGSKQLTLAGQPLYLYSEDSKAGDANGQGFGELWWAVGSDGKKNTTQDSDSGNAGY</sequence>
<dbReference type="Pfam" id="PF03640">
    <property type="entry name" value="Lipoprotein_15"/>
    <property type="match status" value="2"/>
</dbReference>
<feature type="signal peptide" evidence="1">
    <location>
        <begin position="1"/>
        <end position="22"/>
    </location>
</feature>
<dbReference type="PANTHER" id="PTHR39335">
    <property type="entry name" value="BLL4220 PROTEIN"/>
    <property type="match status" value="1"/>
</dbReference>
<dbReference type="GO" id="GO:0043448">
    <property type="term" value="P:alkane catabolic process"/>
    <property type="evidence" value="ECO:0007669"/>
    <property type="project" value="TreeGrafter"/>
</dbReference>
<keyword evidence="3" id="KW-1185">Reference proteome</keyword>
<keyword evidence="2" id="KW-0449">Lipoprotein</keyword>
<gene>
    <name evidence="2" type="ORF">EV138_7377</name>
</gene>
<accession>A0A4V3FIH7</accession>
<reference evidence="2 3" key="1">
    <citation type="submission" date="2019-03" db="EMBL/GenBank/DDBJ databases">
        <title>Genomic Encyclopedia of Type Strains, Phase III (KMG-III): the genomes of soil and plant-associated and newly described type strains.</title>
        <authorList>
            <person name="Whitman W."/>
        </authorList>
    </citation>
    <scope>NUCLEOTIDE SEQUENCE [LARGE SCALE GENOMIC DNA]</scope>
    <source>
        <strain evidence="2 3">VKM Ac-2575</strain>
    </source>
</reference>
<protein>
    <submittedName>
        <fullName evidence="2">Putative lipoprotein with Yx(FWY)xxD motif</fullName>
    </submittedName>
</protein>
<organism evidence="2 3">
    <name type="scientific">Kribbella voronezhensis</name>
    <dbReference type="NCBI Taxonomy" id="2512212"/>
    <lineage>
        <taxon>Bacteria</taxon>
        <taxon>Bacillati</taxon>
        <taxon>Actinomycetota</taxon>
        <taxon>Actinomycetes</taxon>
        <taxon>Propionibacteriales</taxon>
        <taxon>Kribbellaceae</taxon>
        <taxon>Kribbella</taxon>
    </lineage>
</organism>
<feature type="chain" id="PRO_5020705271" evidence="1">
    <location>
        <begin position="23"/>
        <end position="177"/>
    </location>
</feature>
<dbReference type="InterPro" id="IPR005297">
    <property type="entry name" value="Lipoprotein_repeat"/>
</dbReference>
<evidence type="ECO:0000313" key="3">
    <source>
        <dbReference type="Proteomes" id="UP000295151"/>
    </source>
</evidence>
<dbReference type="PROSITE" id="PS51257">
    <property type="entry name" value="PROKAR_LIPOPROTEIN"/>
    <property type="match status" value="1"/>
</dbReference>
<dbReference type="PANTHER" id="PTHR39335:SF1">
    <property type="entry name" value="BLL4220 PROTEIN"/>
    <property type="match status" value="1"/>
</dbReference>
<dbReference type="EMBL" id="SOCE01000003">
    <property type="protein sequence ID" value="TDU82483.1"/>
    <property type="molecule type" value="Genomic_DNA"/>
</dbReference>
<evidence type="ECO:0000313" key="2">
    <source>
        <dbReference type="EMBL" id="TDU82483.1"/>
    </source>
</evidence>
<dbReference type="OrthoDB" id="597632at2"/>
<comment type="caution">
    <text evidence="2">The sequence shown here is derived from an EMBL/GenBank/DDBJ whole genome shotgun (WGS) entry which is preliminary data.</text>
</comment>
<name>A0A4V3FIH7_9ACTN</name>
<dbReference type="AlphaFoldDB" id="A0A4V3FIH7"/>
<keyword evidence="1" id="KW-0732">Signal</keyword>
<proteinExistence type="predicted"/>
<dbReference type="RefSeq" id="WP_133985283.1">
    <property type="nucleotide sequence ID" value="NZ_SOCE01000003.1"/>
</dbReference>
<evidence type="ECO:0000256" key="1">
    <source>
        <dbReference type="SAM" id="SignalP"/>
    </source>
</evidence>
<dbReference type="Proteomes" id="UP000295151">
    <property type="component" value="Unassembled WGS sequence"/>
</dbReference>